<proteinExistence type="predicted"/>
<organism evidence="2">
    <name type="scientific">marine sediment metagenome</name>
    <dbReference type="NCBI Taxonomy" id="412755"/>
    <lineage>
        <taxon>unclassified sequences</taxon>
        <taxon>metagenomes</taxon>
        <taxon>ecological metagenomes</taxon>
    </lineage>
</organism>
<evidence type="ECO:0000256" key="1">
    <source>
        <dbReference type="SAM" id="Coils"/>
    </source>
</evidence>
<feature type="non-terminal residue" evidence="2">
    <location>
        <position position="513"/>
    </location>
</feature>
<accession>A0A0F9FI53</accession>
<dbReference type="AlphaFoldDB" id="A0A0F9FI53"/>
<evidence type="ECO:0000313" key="2">
    <source>
        <dbReference type="EMBL" id="KKL56930.1"/>
    </source>
</evidence>
<reference evidence="2" key="1">
    <citation type="journal article" date="2015" name="Nature">
        <title>Complex archaea that bridge the gap between prokaryotes and eukaryotes.</title>
        <authorList>
            <person name="Spang A."/>
            <person name="Saw J.H."/>
            <person name="Jorgensen S.L."/>
            <person name="Zaremba-Niedzwiedzka K."/>
            <person name="Martijn J."/>
            <person name="Lind A.E."/>
            <person name="van Eijk R."/>
            <person name="Schleper C."/>
            <person name="Guy L."/>
            <person name="Ettema T.J."/>
        </authorList>
    </citation>
    <scope>NUCLEOTIDE SEQUENCE</scope>
</reference>
<protein>
    <recommendedName>
        <fullName evidence="3">Portal protein</fullName>
    </recommendedName>
</protein>
<dbReference type="EMBL" id="LAZR01030331">
    <property type="protein sequence ID" value="KKL56930.1"/>
    <property type="molecule type" value="Genomic_DNA"/>
</dbReference>
<dbReference type="InterPro" id="IPR056909">
    <property type="entry name" value="SU10_portal"/>
</dbReference>
<dbReference type="Pfam" id="PF23899">
    <property type="entry name" value="SU10_portal"/>
    <property type="match status" value="1"/>
</dbReference>
<keyword evidence="1" id="KW-0175">Coiled coil</keyword>
<sequence>MAVPQIDGRVLDQKARDFLGQEYVREIQNLESARQELTDNYELWIDNYEGKTLPTDTEKPWDGASEGHLPKTATDVDVTFARFMNAIFGQFPKFMIRPLSGKWVEFARETQKFSEWLEESEIPLYKTLQQSLLITIKFGSVVIYAPWENDQQKYMKLDENDVFQEVERDEEGRPALKVIHPKDWLLPINSTDIQKAPWCGYKYKLNQPKLKLWTKRGFFSKDVGKELLAEFGVSEEKGHEGLAIPKGEERFDRTQDARERNVGIQRNQVTDELEMVHIWARIDVDGDGLEEDVNFHMHLKTGRIARIAFNHYRHGKRPFIDFHFFPRDGVWYSIGIPEMLRAVQKNINVTFRQIQDNNTVKNTQAFKAKEGGSITPDETFHPARIYFVREMDDLEAFKLGDSSVNTSVNDLETMLSWGDRRTGINDPAQGIGGNDRTPATTTLALLQEASRRIDLIIGQTREGLSELWTQVLELYAQFKPVVEFEVESPESETGEKFQMLEWHAMDDDQFRKR</sequence>
<comment type="caution">
    <text evidence="2">The sequence shown here is derived from an EMBL/GenBank/DDBJ whole genome shotgun (WGS) entry which is preliminary data.</text>
</comment>
<gene>
    <name evidence="2" type="ORF">LCGC14_2240480</name>
</gene>
<name>A0A0F9FI53_9ZZZZ</name>
<evidence type="ECO:0008006" key="3">
    <source>
        <dbReference type="Google" id="ProtNLM"/>
    </source>
</evidence>
<feature type="coiled-coil region" evidence="1">
    <location>
        <begin position="20"/>
        <end position="47"/>
    </location>
</feature>